<dbReference type="InterPro" id="IPR001680">
    <property type="entry name" value="WD40_rpt"/>
</dbReference>
<dbReference type="PANTHER" id="PTHR44411:SF1">
    <property type="entry name" value="THO COMPLEX SUBUNIT 6 HOMOLOG"/>
    <property type="match status" value="1"/>
</dbReference>
<dbReference type="Proteomes" id="UP000749559">
    <property type="component" value="Unassembled WGS sequence"/>
</dbReference>
<accession>A0A8S4Q7K3</accession>
<keyword evidence="2 4" id="KW-0853">WD repeat</keyword>
<dbReference type="PROSITE" id="PS00678">
    <property type="entry name" value="WD_REPEATS_1"/>
    <property type="match status" value="1"/>
</dbReference>
<keyword evidence="3" id="KW-0677">Repeat</keyword>
<dbReference type="EMBL" id="CAIIXF020000012">
    <property type="protein sequence ID" value="CAH1801816.1"/>
    <property type="molecule type" value="Genomic_DNA"/>
</dbReference>
<evidence type="ECO:0000256" key="3">
    <source>
        <dbReference type="ARBA" id="ARBA00022737"/>
    </source>
</evidence>
<gene>
    <name evidence="5" type="ORF">OFUS_LOCUS25560</name>
</gene>
<dbReference type="PROSITE" id="PS50294">
    <property type="entry name" value="WD_REPEATS_REGION"/>
    <property type="match status" value="1"/>
</dbReference>
<dbReference type="PROSITE" id="PS50082">
    <property type="entry name" value="WD_REPEATS_2"/>
    <property type="match status" value="1"/>
</dbReference>
<keyword evidence="6" id="KW-1185">Reference proteome</keyword>
<feature type="repeat" description="WD" evidence="4">
    <location>
        <begin position="238"/>
        <end position="278"/>
    </location>
</feature>
<comment type="caution">
    <text evidence="5">The sequence shown here is derived from an EMBL/GenBank/DDBJ whole genome shotgun (WGS) entry which is preliminary data.</text>
</comment>
<protein>
    <submittedName>
        <fullName evidence="5">Uncharacterized protein</fullName>
    </submittedName>
</protein>
<evidence type="ECO:0000313" key="5">
    <source>
        <dbReference type="EMBL" id="CAH1801816.1"/>
    </source>
</evidence>
<dbReference type="Pfam" id="PF00400">
    <property type="entry name" value="WD40"/>
    <property type="match status" value="2"/>
</dbReference>
<name>A0A8S4Q7K3_OWEFU</name>
<dbReference type="SUPFAM" id="SSF50978">
    <property type="entry name" value="WD40 repeat-like"/>
    <property type="match status" value="1"/>
</dbReference>
<comment type="similarity">
    <text evidence="1">Belongs to the WD repeat THOC6 family.</text>
</comment>
<dbReference type="InterPro" id="IPR042626">
    <property type="entry name" value="THOC6"/>
</dbReference>
<dbReference type="OrthoDB" id="273067at2759"/>
<dbReference type="PANTHER" id="PTHR44411">
    <property type="entry name" value="THO COMPLEX SUBUNIT 6 HOMOLOG"/>
    <property type="match status" value="1"/>
</dbReference>
<proteinExistence type="inferred from homology"/>
<dbReference type="Gene3D" id="2.130.10.10">
    <property type="entry name" value="YVTN repeat-like/Quinoprotein amine dehydrogenase"/>
    <property type="match status" value="1"/>
</dbReference>
<evidence type="ECO:0000256" key="1">
    <source>
        <dbReference type="ARBA" id="ARBA00009728"/>
    </source>
</evidence>
<reference evidence="5" key="1">
    <citation type="submission" date="2022-03" db="EMBL/GenBank/DDBJ databases">
        <authorList>
            <person name="Martin C."/>
        </authorList>
    </citation>
    <scope>NUCLEOTIDE SEQUENCE</scope>
</reference>
<dbReference type="InterPro" id="IPR036322">
    <property type="entry name" value="WD40_repeat_dom_sf"/>
</dbReference>
<dbReference type="InterPro" id="IPR019775">
    <property type="entry name" value="WD40_repeat_CS"/>
</dbReference>
<sequence>MLCNIPLKTGEVLSVGAAESQERKLRAQGVEFLYIPPLTISASFGYRVSEQAHWTIQQNHKSLAHFLSQRVGYETLHKFDWTIRLRNISLSARQRLSAVVYSQCFSPCGKFLATGNNYGHISIYSLPAALSPSASEATWKAILTFKAHPVEIFALVSTEQFIISAGSGAIKAWKWSDIHSKTLRVVWSLEIPQSVTDNPETNALVVDEQEGSSSLYAGCGDNNLYQWDMNTGDLLRTFQGHQDYVHCLAKRNDSEIISGSEDGTVRIWDTRTEECVHRLEPHKIEQCSRLQFGKWISCVAVDDNSDWMVCGGGPALSLWHLRSLSSSTTFHAPKVCSQFAMFYEDTVISGGNEPYVSHWMISGEQKQHVPCSPTSVYNVAINEKSNNYKVLAVAGSSQKVDICTNFNYKALSLTC</sequence>
<organism evidence="5 6">
    <name type="scientific">Owenia fusiformis</name>
    <name type="common">Polychaete worm</name>
    <dbReference type="NCBI Taxonomy" id="6347"/>
    <lineage>
        <taxon>Eukaryota</taxon>
        <taxon>Metazoa</taxon>
        <taxon>Spiralia</taxon>
        <taxon>Lophotrochozoa</taxon>
        <taxon>Annelida</taxon>
        <taxon>Polychaeta</taxon>
        <taxon>Sedentaria</taxon>
        <taxon>Canalipalpata</taxon>
        <taxon>Sabellida</taxon>
        <taxon>Oweniida</taxon>
        <taxon>Oweniidae</taxon>
        <taxon>Owenia</taxon>
    </lineage>
</organism>
<dbReference type="GO" id="GO:0000346">
    <property type="term" value="C:transcription export complex"/>
    <property type="evidence" value="ECO:0007669"/>
    <property type="project" value="TreeGrafter"/>
</dbReference>
<dbReference type="GO" id="GO:0006406">
    <property type="term" value="P:mRNA export from nucleus"/>
    <property type="evidence" value="ECO:0007669"/>
    <property type="project" value="TreeGrafter"/>
</dbReference>
<evidence type="ECO:0000256" key="2">
    <source>
        <dbReference type="ARBA" id="ARBA00022574"/>
    </source>
</evidence>
<dbReference type="AlphaFoldDB" id="A0A8S4Q7K3"/>
<dbReference type="GO" id="GO:0000347">
    <property type="term" value="C:THO complex"/>
    <property type="evidence" value="ECO:0007669"/>
    <property type="project" value="TreeGrafter"/>
</dbReference>
<evidence type="ECO:0000313" key="6">
    <source>
        <dbReference type="Proteomes" id="UP000749559"/>
    </source>
</evidence>
<dbReference type="SMART" id="SM00320">
    <property type="entry name" value="WD40"/>
    <property type="match status" value="5"/>
</dbReference>
<evidence type="ECO:0000256" key="4">
    <source>
        <dbReference type="PROSITE-ProRule" id="PRU00221"/>
    </source>
</evidence>
<dbReference type="InterPro" id="IPR015943">
    <property type="entry name" value="WD40/YVTN_repeat-like_dom_sf"/>
</dbReference>